<keyword evidence="11" id="KW-0520">NAD</keyword>
<evidence type="ECO:0000256" key="8">
    <source>
        <dbReference type="ARBA" id="ARBA00022967"/>
    </source>
</evidence>
<dbReference type="PANTHER" id="PTHR11435">
    <property type="entry name" value="NADH UBIQUINONE OXIDOREDUCTASE SUBUNIT ND6"/>
    <property type="match status" value="1"/>
</dbReference>
<dbReference type="EC" id="7.1.1.2" evidence="3"/>
<geneLocation type="mitochondrion" evidence="17"/>
<evidence type="ECO:0000256" key="14">
    <source>
        <dbReference type="ARBA" id="ARBA00031019"/>
    </source>
</evidence>
<feature type="transmembrane region" description="Helical" evidence="16">
    <location>
        <begin position="50"/>
        <end position="71"/>
    </location>
</feature>
<evidence type="ECO:0000256" key="7">
    <source>
        <dbReference type="ARBA" id="ARBA00022692"/>
    </source>
</evidence>
<evidence type="ECO:0000256" key="1">
    <source>
        <dbReference type="ARBA" id="ARBA00004225"/>
    </source>
</evidence>
<evidence type="ECO:0000256" key="4">
    <source>
        <dbReference type="ARBA" id="ARBA00021095"/>
    </source>
</evidence>
<dbReference type="InterPro" id="IPR050269">
    <property type="entry name" value="ComplexI_Subunit6"/>
</dbReference>
<gene>
    <name evidence="17" type="primary">ND6</name>
</gene>
<comment type="similarity">
    <text evidence="2">Belongs to the complex I subunit 6 family.</text>
</comment>
<keyword evidence="13 16" id="KW-0472">Membrane</keyword>
<sequence>MLNLIISSLSLIFATIFIKMSHPLAMGLMLLLQTATICLLTGFMTQSYWFSYILFLVFLGGLLVLFIYVTSLASNEMFSFSSYSLLSTLTPLLILITFIVLTDPMPWLNNIMNSEILPTSIYLIEQEEASSSLIKLYNQPTSMITLILVLYLFLTLIAVVKITSIFQGPLRQKN</sequence>
<feature type="transmembrane region" description="Helical" evidence="16">
    <location>
        <begin position="143"/>
        <end position="166"/>
    </location>
</feature>
<evidence type="ECO:0000256" key="10">
    <source>
        <dbReference type="ARBA" id="ARBA00022989"/>
    </source>
</evidence>
<keyword evidence="8" id="KW-1278">Translocase</keyword>
<keyword evidence="6" id="KW-0679">Respiratory chain</keyword>
<keyword evidence="12 17" id="KW-0496">Mitochondrion</keyword>
<keyword evidence="7 16" id="KW-0812">Transmembrane</keyword>
<dbReference type="GO" id="GO:0008137">
    <property type="term" value="F:NADH dehydrogenase (ubiquinone) activity"/>
    <property type="evidence" value="ECO:0007669"/>
    <property type="project" value="UniProtKB-EC"/>
</dbReference>
<evidence type="ECO:0000256" key="12">
    <source>
        <dbReference type="ARBA" id="ARBA00023128"/>
    </source>
</evidence>
<reference evidence="17" key="1">
    <citation type="submission" date="2017-08" db="EMBL/GenBank/DDBJ databases">
        <authorList>
            <person name="de Groot N.N."/>
        </authorList>
    </citation>
    <scope>NUCLEOTIDE SEQUENCE</scope>
</reference>
<comment type="catalytic activity">
    <reaction evidence="15">
        <text>a ubiquinone + NADH + 5 H(+)(in) = a ubiquinol + NAD(+) + 4 H(+)(out)</text>
        <dbReference type="Rhea" id="RHEA:29091"/>
        <dbReference type="Rhea" id="RHEA-COMP:9565"/>
        <dbReference type="Rhea" id="RHEA-COMP:9566"/>
        <dbReference type="ChEBI" id="CHEBI:15378"/>
        <dbReference type="ChEBI" id="CHEBI:16389"/>
        <dbReference type="ChEBI" id="CHEBI:17976"/>
        <dbReference type="ChEBI" id="CHEBI:57540"/>
        <dbReference type="ChEBI" id="CHEBI:57945"/>
        <dbReference type="EC" id="7.1.1.2"/>
    </reaction>
</comment>
<proteinExistence type="inferred from homology"/>
<evidence type="ECO:0000256" key="5">
    <source>
        <dbReference type="ARBA" id="ARBA00022448"/>
    </source>
</evidence>
<keyword evidence="5" id="KW-0813">Transport</keyword>
<dbReference type="AlphaFoldDB" id="A0A344KZ58"/>
<dbReference type="RefSeq" id="YP_009503494.1">
    <property type="nucleotide sequence ID" value="NC_038189.1"/>
</dbReference>
<evidence type="ECO:0000313" key="17">
    <source>
        <dbReference type="EMBL" id="AXB38840.1"/>
    </source>
</evidence>
<evidence type="ECO:0000256" key="15">
    <source>
        <dbReference type="ARBA" id="ARBA00049551"/>
    </source>
</evidence>
<accession>A0A344KZ58</accession>
<evidence type="ECO:0000256" key="13">
    <source>
        <dbReference type="ARBA" id="ARBA00023136"/>
    </source>
</evidence>
<dbReference type="GO" id="GO:0031966">
    <property type="term" value="C:mitochondrial membrane"/>
    <property type="evidence" value="ECO:0007669"/>
    <property type="project" value="UniProtKB-SubCell"/>
</dbReference>
<keyword evidence="9" id="KW-0249">Electron transport</keyword>
<dbReference type="CTD" id="4541"/>
<dbReference type="EMBL" id="MF716958">
    <property type="protein sequence ID" value="AXB38840.1"/>
    <property type="molecule type" value="Genomic_DNA"/>
</dbReference>
<evidence type="ECO:0000256" key="3">
    <source>
        <dbReference type="ARBA" id="ARBA00012944"/>
    </source>
</evidence>
<evidence type="ECO:0000256" key="6">
    <source>
        <dbReference type="ARBA" id="ARBA00022660"/>
    </source>
</evidence>
<reference evidence="17" key="2">
    <citation type="journal article" date="2018" name="Int. J. Biol. Macromol.">
        <title>Molecular phylogeny of Systellognatha (Plecoptera: Arctoperlaria) inferred from mitochondrial genome sequences.</title>
        <authorList>
            <person name="Chen Z.T."/>
            <person name="Zhao M.Y."/>
            <person name="Xu C."/>
            <person name="Du Y.Z."/>
        </authorList>
    </citation>
    <scope>NUCLEOTIDE SEQUENCE</scope>
</reference>
<organism evidence="17">
    <name type="scientific">Soliperla sp. ZTC-2018</name>
    <dbReference type="NCBI Taxonomy" id="2267274"/>
    <lineage>
        <taxon>Eukaryota</taxon>
        <taxon>Metazoa</taxon>
        <taxon>Ecdysozoa</taxon>
        <taxon>Arthropoda</taxon>
        <taxon>Hexapoda</taxon>
        <taxon>Insecta</taxon>
        <taxon>Pterygota</taxon>
        <taxon>Neoptera</taxon>
        <taxon>Polyneoptera</taxon>
        <taxon>Plecoptera</taxon>
        <taxon>Perloidea</taxon>
        <taxon>Peltoperlidae</taxon>
        <taxon>Peltoperlinae</taxon>
        <taxon>Soliperla</taxon>
    </lineage>
</organism>
<evidence type="ECO:0000256" key="2">
    <source>
        <dbReference type="ARBA" id="ARBA00005698"/>
    </source>
</evidence>
<dbReference type="PANTHER" id="PTHR11435:SF1">
    <property type="entry name" value="NADH-UBIQUINONE OXIDOREDUCTASE CHAIN 6"/>
    <property type="match status" value="1"/>
</dbReference>
<keyword evidence="10 16" id="KW-1133">Transmembrane helix</keyword>
<evidence type="ECO:0000256" key="11">
    <source>
        <dbReference type="ARBA" id="ARBA00023027"/>
    </source>
</evidence>
<comment type="subcellular location">
    <subcellularLocation>
        <location evidence="1">Mitochondrion membrane</location>
        <topology evidence="1">Multi-pass membrane protein</topology>
    </subcellularLocation>
</comment>
<evidence type="ECO:0000256" key="9">
    <source>
        <dbReference type="ARBA" id="ARBA00022982"/>
    </source>
</evidence>
<name>A0A344KZ58_9NEOP</name>
<protein>
    <recommendedName>
        <fullName evidence="4">NADH-ubiquinone oxidoreductase chain 6</fullName>
        <ecNumber evidence="3">7.1.1.2</ecNumber>
    </recommendedName>
    <alternativeName>
        <fullName evidence="14">NADH dehydrogenase subunit 6</fullName>
    </alternativeName>
</protein>
<evidence type="ECO:0000256" key="16">
    <source>
        <dbReference type="SAM" id="Phobius"/>
    </source>
</evidence>
<feature type="transmembrane region" description="Helical" evidence="16">
    <location>
        <begin position="83"/>
        <end position="102"/>
    </location>
</feature>
<dbReference type="GeneID" id="37542578"/>